<evidence type="ECO:0000313" key="6">
    <source>
        <dbReference type="EMBL" id="ARN21386.1"/>
    </source>
</evidence>
<proteinExistence type="predicted"/>
<evidence type="ECO:0000256" key="4">
    <source>
        <dbReference type="ARBA" id="ARBA00022989"/>
    </source>
</evidence>
<gene>
    <name evidence="6" type="ORF">A4W93_16600</name>
</gene>
<dbReference type="EMBL" id="CP015118">
    <property type="protein sequence ID" value="ARN21386.1"/>
    <property type="molecule type" value="Genomic_DNA"/>
</dbReference>
<reference evidence="6 7" key="1">
    <citation type="submission" date="2016-04" db="EMBL/GenBank/DDBJ databases">
        <title>Complete genome sequence of natural rubber-degrading, novel Gram-negative bacterium, Rhizobacter gummiphilus strain NS21.</title>
        <authorList>
            <person name="Tabata M."/>
            <person name="Kasai D."/>
            <person name="Fukuda M."/>
        </authorList>
    </citation>
    <scope>NUCLEOTIDE SEQUENCE [LARGE SCALE GENOMIC DNA]</scope>
    <source>
        <strain evidence="6 7">NS21</strain>
    </source>
</reference>
<dbReference type="InterPro" id="IPR001123">
    <property type="entry name" value="LeuE-type"/>
</dbReference>
<accession>A0A1W6LAX6</accession>
<organism evidence="6 7">
    <name type="scientific">Piscinibacter gummiphilus</name>
    <dbReference type="NCBI Taxonomy" id="946333"/>
    <lineage>
        <taxon>Bacteria</taxon>
        <taxon>Pseudomonadati</taxon>
        <taxon>Pseudomonadota</taxon>
        <taxon>Betaproteobacteria</taxon>
        <taxon>Burkholderiales</taxon>
        <taxon>Sphaerotilaceae</taxon>
        <taxon>Piscinibacter</taxon>
    </lineage>
</organism>
<keyword evidence="4" id="KW-1133">Transmembrane helix</keyword>
<evidence type="ECO:0000256" key="5">
    <source>
        <dbReference type="ARBA" id="ARBA00023136"/>
    </source>
</evidence>
<keyword evidence="2" id="KW-1003">Cell membrane</keyword>
<dbReference type="RefSeq" id="WP_085751675.1">
    <property type="nucleotide sequence ID" value="NZ_BSPR01000013.1"/>
</dbReference>
<dbReference type="PANTHER" id="PTHR30086:SF20">
    <property type="entry name" value="ARGININE EXPORTER PROTEIN ARGO-RELATED"/>
    <property type="match status" value="1"/>
</dbReference>
<dbReference type="STRING" id="946333.A4W93_16600"/>
<evidence type="ECO:0000313" key="7">
    <source>
        <dbReference type="Proteomes" id="UP000193427"/>
    </source>
</evidence>
<protein>
    <submittedName>
        <fullName evidence="6">Threonine transporter</fullName>
    </submittedName>
</protein>
<dbReference type="GO" id="GO:0015171">
    <property type="term" value="F:amino acid transmembrane transporter activity"/>
    <property type="evidence" value="ECO:0007669"/>
    <property type="project" value="TreeGrafter"/>
</dbReference>
<comment type="subcellular location">
    <subcellularLocation>
        <location evidence="1">Cell membrane</location>
        <topology evidence="1">Multi-pass membrane protein</topology>
    </subcellularLocation>
</comment>
<name>A0A1W6LAX6_9BURK</name>
<dbReference type="KEGG" id="rgu:A4W93_16600"/>
<evidence type="ECO:0000256" key="2">
    <source>
        <dbReference type="ARBA" id="ARBA00022475"/>
    </source>
</evidence>
<keyword evidence="7" id="KW-1185">Reference proteome</keyword>
<dbReference type="OrthoDB" id="9804822at2"/>
<keyword evidence="5" id="KW-0472">Membrane</keyword>
<evidence type="ECO:0000256" key="3">
    <source>
        <dbReference type="ARBA" id="ARBA00022692"/>
    </source>
</evidence>
<dbReference type="Pfam" id="PF01810">
    <property type="entry name" value="LysE"/>
    <property type="match status" value="1"/>
</dbReference>
<dbReference type="PIRSF" id="PIRSF006324">
    <property type="entry name" value="LeuE"/>
    <property type="match status" value="1"/>
</dbReference>
<dbReference type="PANTHER" id="PTHR30086">
    <property type="entry name" value="ARGININE EXPORTER PROTEIN ARGO"/>
    <property type="match status" value="1"/>
</dbReference>
<dbReference type="Proteomes" id="UP000193427">
    <property type="component" value="Chromosome"/>
</dbReference>
<sequence length="216" mass="22010">MPFDLTTSGATFATFVLASLVLAITPGPAVVYILTRTVTQGRPAGLASVGGVALGNLGNAIGASLGLAALLAVSAVAFTVLKFAGAAYLVWLGIQALRSSGQGADVAEVPRDAARRIFRDGFFVALLNPKTAIFFAAFLPQFIDPTHSALGQSVLFGALFVAVAGTTDTLWVLAASVAAPLLSRHQGAKRVGRYTSAGVYFGLGLFTALGGPRKGA</sequence>
<dbReference type="GO" id="GO:0005886">
    <property type="term" value="C:plasma membrane"/>
    <property type="evidence" value="ECO:0007669"/>
    <property type="project" value="UniProtKB-SubCell"/>
</dbReference>
<dbReference type="AlphaFoldDB" id="A0A1W6LAX6"/>
<evidence type="ECO:0000256" key="1">
    <source>
        <dbReference type="ARBA" id="ARBA00004651"/>
    </source>
</evidence>
<keyword evidence="3" id="KW-0812">Transmembrane</keyword>